<reference evidence="4" key="1">
    <citation type="journal article" date="2022" name="Plant J.">
        <title>Strategies of tolerance reflected in two North American maple genomes.</title>
        <authorList>
            <person name="McEvoy S.L."/>
            <person name="Sezen U.U."/>
            <person name="Trouern-Trend A."/>
            <person name="McMahon S.M."/>
            <person name="Schaberg P.G."/>
            <person name="Yang J."/>
            <person name="Wegrzyn J.L."/>
            <person name="Swenson N.G."/>
        </authorList>
    </citation>
    <scope>NUCLEOTIDE SEQUENCE</scope>
    <source>
        <strain evidence="4">NS2018</strain>
    </source>
</reference>
<comment type="cofactor">
    <cofactor evidence="1">
        <name>pyridoxal 5'-phosphate</name>
        <dbReference type="ChEBI" id="CHEBI:597326"/>
    </cofactor>
</comment>
<dbReference type="EMBL" id="JAUESC010000003">
    <property type="protein sequence ID" value="KAK0602012.1"/>
    <property type="molecule type" value="Genomic_DNA"/>
</dbReference>
<dbReference type="Pfam" id="PF01276">
    <property type="entry name" value="OKR_DC_1"/>
    <property type="match status" value="2"/>
</dbReference>
<proteinExistence type="predicted"/>
<dbReference type="GO" id="GO:0003824">
    <property type="term" value="F:catalytic activity"/>
    <property type="evidence" value="ECO:0007669"/>
    <property type="project" value="InterPro"/>
</dbReference>
<dbReference type="Proteomes" id="UP001168877">
    <property type="component" value="Unassembled WGS sequence"/>
</dbReference>
<keyword evidence="2" id="KW-0663">Pyridoxal phosphate</keyword>
<dbReference type="Gene3D" id="3.40.640.10">
    <property type="entry name" value="Type I PLP-dependent aspartate aminotransferase-like (Major domain)"/>
    <property type="match status" value="2"/>
</dbReference>
<accession>A0AA39T6C1</accession>
<organism evidence="4 5">
    <name type="scientific">Acer saccharum</name>
    <name type="common">Sugar maple</name>
    <dbReference type="NCBI Taxonomy" id="4024"/>
    <lineage>
        <taxon>Eukaryota</taxon>
        <taxon>Viridiplantae</taxon>
        <taxon>Streptophyta</taxon>
        <taxon>Embryophyta</taxon>
        <taxon>Tracheophyta</taxon>
        <taxon>Spermatophyta</taxon>
        <taxon>Magnoliopsida</taxon>
        <taxon>eudicotyledons</taxon>
        <taxon>Gunneridae</taxon>
        <taxon>Pentapetalae</taxon>
        <taxon>rosids</taxon>
        <taxon>malvids</taxon>
        <taxon>Sapindales</taxon>
        <taxon>Sapindaceae</taxon>
        <taxon>Hippocastanoideae</taxon>
        <taxon>Acereae</taxon>
        <taxon>Acer</taxon>
    </lineage>
</organism>
<dbReference type="PANTHER" id="PTHR43277">
    <property type="entry name" value="ARGININE DECARBOXYLASE"/>
    <property type="match status" value="1"/>
</dbReference>
<dbReference type="SUPFAM" id="SSF53383">
    <property type="entry name" value="PLP-dependent transferases"/>
    <property type="match status" value="1"/>
</dbReference>
<evidence type="ECO:0000256" key="2">
    <source>
        <dbReference type="ARBA" id="ARBA00022898"/>
    </source>
</evidence>
<reference evidence="4" key="2">
    <citation type="submission" date="2023-06" db="EMBL/GenBank/DDBJ databases">
        <authorList>
            <person name="Swenson N.G."/>
            <person name="Wegrzyn J.L."/>
            <person name="Mcevoy S.L."/>
        </authorList>
    </citation>
    <scope>NUCLEOTIDE SEQUENCE</scope>
    <source>
        <strain evidence="4">NS2018</strain>
        <tissue evidence="4">Leaf</tissue>
    </source>
</reference>
<dbReference type="InterPro" id="IPR015424">
    <property type="entry name" value="PyrdxlP-dep_Trfase"/>
</dbReference>
<evidence type="ECO:0000313" key="5">
    <source>
        <dbReference type="Proteomes" id="UP001168877"/>
    </source>
</evidence>
<gene>
    <name evidence="4" type="ORF">LWI29_029594</name>
</gene>
<feature type="domain" description="Orn/Lys/Arg decarboxylases family 1 pyridoxal-P attachment site" evidence="3">
    <location>
        <begin position="167"/>
        <end position="258"/>
    </location>
</feature>
<name>A0AA39T6C1_ACESA</name>
<evidence type="ECO:0000259" key="3">
    <source>
        <dbReference type="Pfam" id="PF01276"/>
    </source>
</evidence>
<dbReference type="PANTHER" id="PTHR43277:SF4">
    <property type="entry name" value="ARGININE DECARBOXYLASE"/>
    <property type="match status" value="1"/>
</dbReference>
<comment type="caution">
    <text evidence="4">The sequence shown here is derived from an EMBL/GenBank/DDBJ whole genome shotgun (WGS) entry which is preliminary data.</text>
</comment>
<feature type="domain" description="Orn/Lys/Arg decarboxylases family 1 pyridoxal-P attachment site" evidence="3">
    <location>
        <begin position="63"/>
        <end position="154"/>
    </location>
</feature>
<dbReference type="InterPro" id="IPR015421">
    <property type="entry name" value="PyrdxlP-dep_Trfase_major"/>
</dbReference>
<dbReference type="InterPro" id="IPR000310">
    <property type="entry name" value="Orn/Lys/Arg_deCO2ase_major_dom"/>
</dbReference>
<sequence length="370" mass="40881">MKFRNSKSNFKMSWYLEEEISRIIKIGVALGLDFDNKEVGMVDVFVEAKRKLKLGGLRELKVQILIMGTCSPGDYLILPRNSHKSAISSLVLSGAIPKYIIPEYSYDWDIPAGVMPSQVENAIKELEKEGKKAAVVFVPSPTYHGVCSKLSEILSDQLPYSALQQGADLVVQSTHKVLCSLTQSSMLHLSTKTSVDRERISMCLQSLQTTSPNNLLLASLDAARAQLNENPKTIFNEAINLATETRYLLKNIPGISVLDSSSFPNFQTRDPLRLTLGFWQLGLSDYQANDILHKDLMVICELVGSRSLTFAFNLGTCREQIQRLVSAIQQVSPIHSSLSNGKFVNGLVADENSVMGPSADIEIGLNPREC</sequence>
<dbReference type="AlphaFoldDB" id="A0AA39T6C1"/>
<evidence type="ECO:0000256" key="1">
    <source>
        <dbReference type="ARBA" id="ARBA00001933"/>
    </source>
</evidence>
<evidence type="ECO:0000313" key="4">
    <source>
        <dbReference type="EMBL" id="KAK0602012.1"/>
    </source>
</evidence>
<keyword evidence="5" id="KW-1185">Reference proteome</keyword>
<dbReference type="InterPro" id="IPR052357">
    <property type="entry name" value="Orn_Lys_Arg_decarboxylase-I"/>
</dbReference>
<protein>
    <recommendedName>
        <fullName evidence="3">Orn/Lys/Arg decarboxylases family 1 pyridoxal-P attachment site domain-containing protein</fullName>
    </recommendedName>
</protein>